<dbReference type="Proteomes" id="UP000069272">
    <property type="component" value="Chromosome 3R"/>
</dbReference>
<sequence length="22" mass="2418">MHPRKTVSINGLSGYLTLIETS</sequence>
<dbReference type="VEuPathDB" id="VectorBase:AALB014675"/>
<protein>
    <submittedName>
        <fullName evidence="1">Uncharacterized protein</fullName>
    </submittedName>
</protein>
<evidence type="ECO:0000313" key="1">
    <source>
        <dbReference type="EnsemblMetazoa" id="AALB014675-PA"/>
    </source>
</evidence>
<name>A0A182FYI6_ANOAL</name>
<dbReference type="EnsemblMetazoa" id="AALB014675-RA">
    <property type="protein sequence ID" value="AALB014675-PA"/>
    <property type="gene ID" value="AALB014675"/>
</dbReference>
<reference evidence="1 2" key="1">
    <citation type="journal article" date="2017" name="G3 (Bethesda)">
        <title>The Physical Genome Mapping of Anopheles albimanus Corrected Scaffold Misassemblies and Identified Interarm Rearrangements in Genus Anopheles.</title>
        <authorList>
            <person name="Artemov G.N."/>
            <person name="Peery A.N."/>
            <person name="Jiang X."/>
            <person name="Tu Z."/>
            <person name="Stegniy V.N."/>
            <person name="Sharakhova M.V."/>
            <person name="Sharakhov I.V."/>
        </authorList>
    </citation>
    <scope>NUCLEOTIDE SEQUENCE [LARGE SCALE GENOMIC DNA]</scope>
    <source>
        <strain evidence="1 2">ALBI9_A</strain>
    </source>
</reference>
<reference evidence="1" key="2">
    <citation type="submission" date="2022-08" db="UniProtKB">
        <authorList>
            <consortium name="EnsemblMetazoa"/>
        </authorList>
    </citation>
    <scope>IDENTIFICATION</scope>
    <source>
        <strain evidence="1">STECLA/ALBI9_A</strain>
    </source>
</reference>
<dbReference type="AlphaFoldDB" id="A0A182FYI6"/>
<organism evidence="1 2">
    <name type="scientific">Anopheles albimanus</name>
    <name type="common">New world malaria mosquito</name>
    <dbReference type="NCBI Taxonomy" id="7167"/>
    <lineage>
        <taxon>Eukaryota</taxon>
        <taxon>Metazoa</taxon>
        <taxon>Ecdysozoa</taxon>
        <taxon>Arthropoda</taxon>
        <taxon>Hexapoda</taxon>
        <taxon>Insecta</taxon>
        <taxon>Pterygota</taxon>
        <taxon>Neoptera</taxon>
        <taxon>Endopterygota</taxon>
        <taxon>Diptera</taxon>
        <taxon>Nematocera</taxon>
        <taxon>Culicoidea</taxon>
        <taxon>Culicidae</taxon>
        <taxon>Anophelinae</taxon>
        <taxon>Anopheles</taxon>
    </lineage>
</organism>
<accession>A0A182FYI6</accession>
<proteinExistence type="predicted"/>
<keyword evidence="2" id="KW-1185">Reference proteome</keyword>
<evidence type="ECO:0000313" key="2">
    <source>
        <dbReference type="Proteomes" id="UP000069272"/>
    </source>
</evidence>